<name>A0A426U3P4_9CHLR</name>
<dbReference type="Proteomes" id="UP000280307">
    <property type="component" value="Unassembled WGS sequence"/>
</dbReference>
<keyword evidence="1" id="KW-0238">DNA-binding</keyword>
<dbReference type="Gene3D" id="1.10.260.40">
    <property type="entry name" value="lambda repressor-like DNA-binding domains"/>
    <property type="match status" value="1"/>
</dbReference>
<evidence type="ECO:0000313" key="5">
    <source>
        <dbReference type="Proteomes" id="UP000280307"/>
    </source>
</evidence>
<feature type="domain" description="HTH cro/C1-type" evidence="3">
    <location>
        <begin position="16"/>
        <end position="70"/>
    </location>
</feature>
<accession>A0A426U3P4</accession>
<dbReference type="GO" id="GO:0005829">
    <property type="term" value="C:cytosol"/>
    <property type="evidence" value="ECO:0007669"/>
    <property type="project" value="TreeGrafter"/>
</dbReference>
<dbReference type="PROSITE" id="PS50943">
    <property type="entry name" value="HTH_CROC1"/>
    <property type="match status" value="1"/>
</dbReference>
<protein>
    <submittedName>
        <fullName evidence="4">XRE family transcriptional regulator</fullName>
    </submittedName>
</protein>
<evidence type="ECO:0000259" key="3">
    <source>
        <dbReference type="PROSITE" id="PS50943"/>
    </source>
</evidence>
<dbReference type="InterPro" id="IPR050807">
    <property type="entry name" value="TransReg_Diox_bact_type"/>
</dbReference>
<comment type="caution">
    <text evidence="4">The sequence shown here is derived from an EMBL/GenBank/DDBJ whole genome shotgun (WGS) entry which is preliminary data.</text>
</comment>
<dbReference type="SUPFAM" id="SSF47413">
    <property type="entry name" value="lambda repressor-like DNA-binding domains"/>
    <property type="match status" value="1"/>
</dbReference>
<dbReference type="InterPro" id="IPR001387">
    <property type="entry name" value="Cro/C1-type_HTH"/>
</dbReference>
<dbReference type="SMART" id="SM00530">
    <property type="entry name" value="HTH_XRE"/>
    <property type="match status" value="1"/>
</dbReference>
<proteinExistence type="predicted"/>
<evidence type="ECO:0000313" key="4">
    <source>
        <dbReference type="EMBL" id="RRR74469.1"/>
    </source>
</evidence>
<sequence>MSEPISNYHQAVGIRIREVRLELHISQTKLATMLDVTCATVSRWESGVRGMSVETLLILADVLGIPASSLLPKEHQYKQGQQITHSDQRPAQPR</sequence>
<dbReference type="EMBL" id="RSAS01000271">
    <property type="protein sequence ID" value="RRR74469.1"/>
    <property type="molecule type" value="Genomic_DNA"/>
</dbReference>
<feature type="region of interest" description="Disordered" evidence="2">
    <location>
        <begin position="75"/>
        <end position="94"/>
    </location>
</feature>
<evidence type="ECO:0000256" key="1">
    <source>
        <dbReference type="ARBA" id="ARBA00023125"/>
    </source>
</evidence>
<gene>
    <name evidence="4" type="ORF">EI684_07015</name>
</gene>
<dbReference type="PANTHER" id="PTHR46797:SF1">
    <property type="entry name" value="METHYLPHOSPHONATE SYNTHASE"/>
    <property type="match status" value="1"/>
</dbReference>
<dbReference type="AlphaFoldDB" id="A0A426U3P4"/>
<organism evidence="4 5">
    <name type="scientific">Candidatus Viridilinea halotolerans</name>
    <dbReference type="NCBI Taxonomy" id="2491704"/>
    <lineage>
        <taxon>Bacteria</taxon>
        <taxon>Bacillati</taxon>
        <taxon>Chloroflexota</taxon>
        <taxon>Chloroflexia</taxon>
        <taxon>Chloroflexales</taxon>
        <taxon>Chloroflexineae</taxon>
        <taxon>Oscillochloridaceae</taxon>
        <taxon>Candidatus Viridilinea</taxon>
    </lineage>
</organism>
<dbReference type="GO" id="GO:0003677">
    <property type="term" value="F:DNA binding"/>
    <property type="evidence" value="ECO:0007669"/>
    <property type="project" value="UniProtKB-KW"/>
</dbReference>
<dbReference type="PANTHER" id="PTHR46797">
    <property type="entry name" value="HTH-TYPE TRANSCRIPTIONAL REGULATOR"/>
    <property type="match status" value="1"/>
</dbReference>
<dbReference type="CDD" id="cd00093">
    <property type="entry name" value="HTH_XRE"/>
    <property type="match status" value="1"/>
</dbReference>
<dbReference type="InterPro" id="IPR010982">
    <property type="entry name" value="Lambda_DNA-bd_dom_sf"/>
</dbReference>
<evidence type="ECO:0000256" key="2">
    <source>
        <dbReference type="SAM" id="MobiDB-lite"/>
    </source>
</evidence>
<dbReference type="Pfam" id="PF01381">
    <property type="entry name" value="HTH_3"/>
    <property type="match status" value="1"/>
</dbReference>
<dbReference type="GO" id="GO:0003700">
    <property type="term" value="F:DNA-binding transcription factor activity"/>
    <property type="evidence" value="ECO:0007669"/>
    <property type="project" value="TreeGrafter"/>
</dbReference>
<reference evidence="4 5" key="1">
    <citation type="submission" date="2018-12" db="EMBL/GenBank/DDBJ databases">
        <title>Genome Sequence of Candidatus Viridilinea halotolerans isolated from saline sulfide-rich spring.</title>
        <authorList>
            <person name="Grouzdev D.S."/>
            <person name="Burganskaya E.I."/>
            <person name="Krutkina M.S."/>
            <person name="Sukhacheva M.V."/>
            <person name="Gorlenko V.M."/>
        </authorList>
    </citation>
    <scope>NUCLEOTIDE SEQUENCE [LARGE SCALE GENOMIC DNA]</scope>
    <source>
        <strain evidence="4">Chok-6</strain>
    </source>
</reference>